<dbReference type="EMBL" id="FOUR01000004">
    <property type="protein sequence ID" value="SFN11388.1"/>
    <property type="molecule type" value="Genomic_DNA"/>
</dbReference>
<dbReference type="PROSITE" id="PS51257">
    <property type="entry name" value="PROKAR_LIPOPROTEIN"/>
    <property type="match status" value="1"/>
</dbReference>
<dbReference type="RefSeq" id="WP_092003073.1">
    <property type="nucleotide sequence ID" value="NZ_FOUR01000004.1"/>
</dbReference>
<dbReference type="Pfam" id="PF11279">
    <property type="entry name" value="DUF3080"/>
    <property type="match status" value="1"/>
</dbReference>
<dbReference type="InterPro" id="IPR021431">
    <property type="entry name" value="DUF3080"/>
</dbReference>
<dbReference type="Proteomes" id="UP000199339">
    <property type="component" value="Unassembled WGS sequence"/>
</dbReference>
<evidence type="ECO:0000313" key="3">
    <source>
        <dbReference type="Proteomes" id="UP000199339"/>
    </source>
</evidence>
<evidence type="ECO:0008006" key="4">
    <source>
        <dbReference type="Google" id="ProtNLM"/>
    </source>
</evidence>
<feature type="chain" id="PRO_5011572798" description="DUF3080 family protein" evidence="1">
    <location>
        <begin position="22"/>
        <end position="352"/>
    </location>
</feature>
<keyword evidence="3" id="KW-1185">Reference proteome</keyword>
<evidence type="ECO:0000256" key="1">
    <source>
        <dbReference type="SAM" id="SignalP"/>
    </source>
</evidence>
<protein>
    <recommendedName>
        <fullName evidence="4">DUF3080 family protein</fullName>
    </recommendedName>
</protein>
<name>A0A1I4WCL5_9GAMM</name>
<keyword evidence="1" id="KW-0732">Signal</keyword>
<accession>A0A1I4WCL5</accession>
<dbReference type="OrthoDB" id="6997572at2"/>
<organism evidence="2 3">
    <name type="scientific">Marinobacter pelagius</name>
    <dbReference type="NCBI Taxonomy" id="379482"/>
    <lineage>
        <taxon>Bacteria</taxon>
        <taxon>Pseudomonadati</taxon>
        <taxon>Pseudomonadota</taxon>
        <taxon>Gammaproteobacteria</taxon>
        <taxon>Pseudomonadales</taxon>
        <taxon>Marinobacteraceae</taxon>
        <taxon>Marinobacter</taxon>
    </lineage>
</organism>
<dbReference type="AlphaFoldDB" id="A0A1I4WCL5"/>
<proteinExistence type="predicted"/>
<evidence type="ECO:0000313" key="2">
    <source>
        <dbReference type="EMBL" id="SFN11388.1"/>
    </source>
</evidence>
<sequence length="352" mass="39941">MTGTRWARPMALLLMVPVLSACNPFSEARPMLDEYVERVARVLETEPELSSPEPAKQIPRRRDRVLAMPELDMGMLDFLSLYGCELQFVVGEKNSVMGRVMQPLNRLRYEVRFIEAARECLPEVDDEELEEALGEAIESKRESLPIAVWNATWGVEEVETLFTLAKGYYPVAPEGDPVSDLALDAQQLNAATTRLLDEKLDVSLAFAGNVHQRWQAEYRAGQLINSARLLASRLDDATGLLQERLEGRPLCLNGKPNNQSDIVQNMFFSVYIGEIQPYMGEIRRARDALIEPLARLAQQQEEVMPEQFRDWYRHHLSLSAEGSLWLELDRSMADHTRAWQDLLGQCGLRPGA</sequence>
<reference evidence="3" key="1">
    <citation type="submission" date="2016-10" db="EMBL/GenBank/DDBJ databases">
        <authorList>
            <person name="Varghese N."/>
            <person name="Submissions S."/>
        </authorList>
    </citation>
    <scope>NUCLEOTIDE SEQUENCE [LARGE SCALE GENOMIC DNA]</scope>
    <source>
        <strain evidence="3">CGMCC 1.6775</strain>
    </source>
</reference>
<feature type="signal peptide" evidence="1">
    <location>
        <begin position="1"/>
        <end position="21"/>
    </location>
</feature>
<gene>
    <name evidence="2" type="ORF">SAMN04487961_2199</name>
</gene>